<dbReference type="EMBL" id="BRYB01005504">
    <property type="protein sequence ID" value="GMI25312.1"/>
    <property type="molecule type" value="Genomic_DNA"/>
</dbReference>
<feature type="region of interest" description="Disordered" evidence="1">
    <location>
        <begin position="313"/>
        <end position="356"/>
    </location>
</feature>
<accession>A0ABQ6MFU2</accession>
<evidence type="ECO:0008006" key="4">
    <source>
        <dbReference type="Google" id="ProtNLM"/>
    </source>
</evidence>
<dbReference type="Proteomes" id="UP001165060">
    <property type="component" value="Unassembled WGS sequence"/>
</dbReference>
<protein>
    <recommendedName>
        <fullName evidence="4">MBD domain-containing protein</fullName>
    </recommendedName>
</protein>
<comment type="caution">
    <text evidence="2">The sequence shown here is derived from an EMBL/GenBank/DDBJ whole genome shotgun (WGS) entry which is preliminary data.</text>
</comment>
<feature type="region of interest" description="Disordered" evidence="1">
    <location>
        <begin position="60"/>
        <end position="136"/>
    </location>
</feature>
<evidence type="ECO:0000313" key="3">
    <source>
        <dbReference type="Proteomes" id="UP001165060"/>
    </source>
</evidence>
<gene>
    <name evidence="2" type="ORF">TeGR_g13782</name>
</gene>
<feature type="compositionally biased region" description="Basic and acidic residues" evidence="1">
    <location>
        <begin position="340"/>
        <end position="356"/>
    </location>
</feature>
<evidence type="ECO:0000256" key="1">
    <source>
        <dbReference type="SAM" id="MobiDB-lite"/>
    </source>
</evidence>
<evidence type="ECO:0000313" key="2">
    <source>
        <dbReference type="EMBL" id="GMI25312.1"/>
    </source>
</evidence>
<reference evidence="2 3" key="1">
    <citation type="journal article" date="2023" name="Commun. Biol.">
        <title>Genome analysis of Parmales, the sister group of diatoms, reveals the evolutionary specialization of diatoms from phago-mixotrophs to photoautotrophs.</title>
        <authorList>
            <person name="Ban H."/>
            <person name="Sato S."/>
            <person name="Yoshikawa S."/>
            <person name="Yamada K."/>
            <person name="Nakamura Y."/>
            <person name="Ichinomiya M."/>
            <person name="Sato N."/>
            <person name="Blanc-Mathieu R."/>
            <person name="Endo H."/>
            <person name="Kuwata A."/>
            <person name="Ogata H."/>
        </authorList>
    </citation>
    <scope>NUCLEOTIDE SEQUENCE [LARGE SCALE GENOMIC DNA]</scope>
</reference>
<name>A0ABQ6MFU2_9STRA</name>
<feature type="compositionally biased region" description="Low complexity" evidence="1">
    <location>
        <begin position="104"/>
        <end position="116"/>
    </location>
</feature>
<keyword evidence="3" id="KW-1185">Reference proteome</keyword>
<organism evidence="2 3">
    <name type="scientific">Tetraparma gracilis</name>
    <dbReference type="NCBI Taxonomy" id="2962635"/>
    <lineage>
        <taxon>Eukaryota</taxon>
        <taxon>Sar</taxon>
        <taxon>Stramenopiles</taxon>
        <taxon>Ochrophyta</taxon>
        <taxon>Bolidophyceae</taxon>
        <taxon>Parmales</taxon>
        <taxon>Triparmaceae</taxon>
        <taxon>Tetraparma</taxon>
    </lineage>
</organism>
<sequence length="356" mass="37982">WRFTVACRRADGKVRSDKYWVAPDGRRYRSFKQIEAGNRGIRYDRDKFLRCVQEEVENLTRRMKSHTLPPASPASRASKAARSRASSIAAPPAEPAPAARRRSSSLPLPASVPKSPRLASMLSPRGGPKPGELAGEPAELRYWDGGARSVAGTVAAEGGRHVFLPAPDLHPDLGAFEITPALAWGAALAVAVDPDLEPPASVPLPTCWRPPAAVSPTPLSPTLLVSGFALHLSPSPSGLRAHVSRSLLPPPSPRLLVTSRSLLDLGPVPPGGAPRSPRVHSLLAALLPPLAGRALLPSPPSLFVLPPRPQADHLVHRLPPDDPGEGGPHAGRRSLRPMLRGREPRTPRPPRDAFGM</sequence>
<feature type="compositionally biased region" description="Low complexity" evidence="1">
    <location>
        <begin position="73"/>
        <end position="91"/>
    </location>
</feature>
<feature type="non-terminal residue" evidence="2">
    <location>
        <position position="1"/>
    </location>
</feature>
<proteinExistence type="predicted"/>